<gene>
    <name evidence="2" type="ORF">HMPREF9418_1315</name>
    <name evidence="3" type="ORF">MON40_08430</name>
</gene>
<dbReference type="InterPro" id="IPR008869">
    <property type="entry name" value="MlaC/ttg2D"/>
</dbReference>
<dbReference type="Proteomes" id="UP000004982">
    <property type="component" value="Unassembled WGS sequence"/>
</dbReference>
<sequence length="198" mass="22231">MASYLSAFVLAAPMVLAAPYVAAAHPAQEQMQQNIDTVLKIARNTSLSEPQRVKQIQQYADRYLDYERISALAVGAPWRNFSVQQKTDFIQAFKEMVVSMYSHSALVGAADAKVKLLPKMTENGNKFDVFSELQTKSGKKYEVAYQLYRVGSAYKIYNFRLDGTSLVTVYRNQFNELIKQKGIDGTIAVVKAKGLKKQ</sequence>
<evidence type="ECO:0000256" key="1">
    <source>
        <dbReference type="SAM" id="SignalP"/>
    </source>
</evidence>
<name>A0AA36UJG7_9NEIS</name>
<dbReference type="PANTHER" id="PTHR36573">
    <property type="entry name" value="INTERMEMBRANE PHOSPHOLIPID TRANSPORT SYSTEM BINDING PROTEIN MLAC"/>
    <property type="match status" value="1"/>
</dbReference>
<organism evidence="2 4">
    <name type="scientific">Neisseria macacae ATCC 33926</name>
    <dbReference type="NCBI Taxonomy" id="997348"/>
    <lineage>
        <taxon>Bacteria</taxon>
        <taxon>Pseudomonadati</taxon>
        <taxon>Pseudomonadota</taxon>
        <taxon>Betaproteobacteria</taxon>
        <taxon>Neisseriales</taxon>
        <taxon>Neisseriaceae</taxon>
        <taxon>Neisseria</taxon>
    </lineage>
</organism>
<keyword evidence="5" id="KW-1185">Reference proteome</keyword>
<keyword evidence="1" id="KW-0732">Signal</keyword>
<dbReference type="Gene3D" id="3.10.450.710">
    <property type="entry name" value="Tgt2/MlaC"/>
    <property type="match status" value="1"/>
</dbReference>
<feature type="chain" id="PRO_5041406943" evidence="1">
    <location>
        <begin position="18"/>
        <end position="198"/>
    </location>
</feature>
<evidence type="ECO:0000313" key="3">
    <source>
        <dbReference type="EMBL" id="UNV84050.1"/>
    </source>
</evidence>
<dbReference type="InterPro" id="IPR042245">
    <property type="entry name" value="Tgt2/MlaC_sf"/>
</dbReference>
<dbReference type="AlphaFoldDB" id="A0AA36UJG7"/>
<dbReference type="Proteomes" id="UP000829455">
    <property type="component" value="Chromosome"/>
</dbReference>
<evidence type="ECO:0000313" key="5">
    <source>
        <dbReference type="Proteomes" id="UP000829455"/>
    </source>
</evidence>
<reference evidence="3 5" key="2">
    <citation type="submission" date="2022-03" db="EMBL/GenBank/DDBJ databases">
        <title>Genome sequencing of Neisseria macacae.</title>
        <authorList>
            <person name="Baek M.-G."/>
        </authorList>
    </citation>
    <scope>NUCLEOTIDE SEQUENCE [LARGE SCALE GENOMIC DNA]</scope>
    <source>
        <strain evidence="3 5">ATCC 33926</strain>
    </source>
</reference>
<accession>A0AA36UJG7</accession>
<evidence type="ECO:0000313" key="2">
    <source>
        <dbReference type="EMBL" id="EGQ77089.1"/>
    </source>
</evidence>
<reference evidence="2 4" key="1">
    <citation type="submission" date="2011-05" db="EMBL/GenBank/DDBJ databases">
        <authorList>
            <person name="Muzny D."/>
            <person name="Qin X."/>
            <person name="Deng J."/>
            <person name="Jiang H."/>
            <person name="Liu Y."/>
            <person name="Qu J."/>
            <person name="Song X.-Z."/>
            <person name="Zhang L."/>
            <person name="Thornton R."/>
            <person name="Coyle M."/>
            <person name="Francisco L."/>
            <person name="Jackson L."/>
            <person name="Javaid M."/>
            <person name="Korchina V."/>
            <person name="Kovar C."/>
            <person name="Mata R."/>
            <person name="Mathew T."/>
            <person name="Ngo R."/>
            <person name="Nguyen L."/>
            <person name="Nguyen N."/>
            <person name="Okwuonu G."/>
            <person name="Ongeri F."/>
            <person name="Pham C."/>
            <person name="Simmons D."/>
            <person name="Wilczek-Boney K."/>
            <person name="Hale W."/>
            <person name="Jakkamsetti A."/>
            <person name="Pham P."/>
            <person name="Ruth R."/>
            <person name="San Lucas F."/>
            <person name="Warren J."/>
            <person name="Zhang J."/>
            <person name="Zhao Z."/>
            <person name="Zhou C."/>
            <person name="Zhu D."/>
            <person name="Lee S."/>
            <person name="Bess C."/>
            <person name="Blankenburg K."/>
            <person name="Forbes L."/>
            <person name="Fu Q."/>
            <person name="Gubbala S."/>
            <person name="Hirani K."/>
            <person name="Jayaseelan J.C."/>
            <person name="Lara F."/>
            <person name="Munidasa M."/>
            <person name="Palculict T."/>
            <person name="Patil S."/>
            <person name="Pu L.-L."/>
            <person name="Saada N."/>
            <person name="Tang L."/>
            <person name="Weissenberger G."/>
            <person name="Zhu Y."/>
            <person name="Hemphill L."/>
            <person name="Shang Y."/>
            <person name="Youmans B."/>
            <person name="Ayvaz T."/>
            <person name="Ross M."/>
            <person name="Santibanez J."/>
            <person name="Aqrawi P."/>
            <person name="Gross S."/>
            <person name="Joshi V."/>
            <person name="Fowler G."/>
            <person name="Nazareth L."/>
            <person name="Reid J."/>
            <person name="Worley K."/>
            <person name="Petrosino J."/>
            <person name="Highlander S."/>
            <person name="Gibbs R."/>
        </authorList>
    </citation>
    <scope>NUCLEOTIDE SEQUENCE [LARGE SCALE GENOMIC DNA]</scope>
    <source>
        <strain evidence="2 4">ATCC 33926</strain>
    </source>
</reference>
<protein>
    <submittedName>
        <fullName evidence="3">ABC transporter substrate-binding protein</fullName>
    </submittedName>
    <submittedName>
        <fullName evidence="2">Toluene tolerance family protein</fullName>
    </submittedName>
</protein>
<dbReference type="EMBL" id="AFQE01000062">
    <property type="protein sequence ID" value="EGQ77089.1"/>
    <property type="molecule type" value="Genomic_DNA"/>
</dbReference>
<dbReference type="RefSeq" id="WP_003777931.1">
    <property type="nucleotide sequence ID" value="NZ_CP094241.1"/>
</dbReference>
<dbReference type="PANTHER" id="PTHR36573:SF1">
    <property type="entry name" value="INTERMEMBRANE PHOSPHOLIPID TRANSPORT SYSTEM BINDING PROTEIN MLAC"/>
    <property type="match status" value="1"/>
</dbReference>
<proteinExistence type="predicted"/>
<feature type="signal peptide" evidence="1">
    <location>
        <begin position="1"/>
        <end position="17"/>
    </location>
</feature>
<dbReference type="EMBL" id="CP094241">
    <property type="protein sequence ID" value="UNV84050.1"/>
    <property type="molecule type" value="Genomic_DNA"/>
</dbReference>
<dbReference type="Pfam" id="PF05494">
    <property type="entry name" value="MlaC"/>
    <property type="match status" value="1"/>
</dbReference>
<evidence type="ECO:0000313" key="4">
    <source>
        <dbReference type="Proteomes" id="UP000004982"/>
    </source>
</evidence>